<reference evidence="2 3" key="1">
    <citation type="submission" date="2019-08" db="EMBL/GenBank/DDBJ databases">
        <authorList>
            <person name="Peeters C."/>
        </authorList>
    </citation>
    <scope>NUCLEOTIDE SEQUENCE [LARGE SCALE GENOMIC DNA]</scope>
    <source>
        <strain evidence="2 3">LMG 31010</strain>
    </source>
</reference>
<dbReference type="AlphaFoldDB" id="A0A5E4WAP0"/>
<organism evidence="2 3">
    <name type="scientific">Pandoraea commovens</name>
    <dbReference type="NCBI Taxonomy" id="2508289"/>
    <lineage>
        <taxon>Bacteria</taxon>
        <taxon>Pseudomonadati</taxon>
        <taxon>Pseudomonadota</taxon>
        <taxon>Betaproteobacteria</taxon>
        <taxon>Burkholderiales</taxon>
        <taxon>Burkholderiaceae</taxon>
        <taxon>Pandoraea</taxon>
    </lineage>
</organism>
<dbReference type="RefSeq" id="WP_150665047.1">
    <property type="nucleotide sequence ID" value="NZ_CABPSA010000005.1"/>
</dbReference>
<evidence type="ECO:0000256" key="1">
    <source>
        <dbReference type="SAM" id="MobiDB-lite"/>
    </source>
</evidence>
<sequence>MNVSPALSPDGIRTAEIPDFYPAARAIAPGFAADMRSARSTSVFPREPYRVHVSNTAPPSFFDVHNYRRVDDATEHRGLTEPPGSLRLESGKLKGHVPSSASSESDRRDVGELGGQLPSPATSESDRCDVGELGGQFQSPATSECDRCDVGELGGQFPSPATSESDVYASGYLRRVPSPATQEESISDLCPRPAASPSHRPAAIMMALSSSAYDSKEKRDKCETVDRKFAMLQCKEWEILLKNEKTVEDTHTLRRIYAEMREVLPSHWGRDAPVLIRRKTST</sequence>
<dbReference type="EMBL" id="CABPSA010000005">
    <property type="protein sequence ID" value="VVE20596.1"/>
    <property type="molecule type" value="Genomic_DNA"/>
</dbReference>
<accession>A0A5E4WAP0</accession>
<protein>
    <submittedName>
        <fullName evidence="2">Uncharacterized protein</fullName>
    </submittedName>
</protein>
<evidence type="ECO:0000313" key="3">
    <source>
        <dbReference type="Proteomes" id="UP000343335"/>
    </source>
</evidence>
<gene>
    <name evidence="2" type="ORF">PCO31010_03139</name>
</gene>
<feature type="region of interest" description="Disordered" evidence="1">
    <location>
        <begin position="73"/>
        <end position="142"/>
    </location>
</feature>
<name>A0A5E4WAP0_9BURK</name>
<evidence type="ECO:0000313" key="2">
    <source>
        <dbReference type="EMBL" id="VVE20596.1"/>
    </source>
</evidence>
<proteinExistence type="predicted"/>
<dbReference type="Proteomes" id="UP000343335">
    <property type="component" value="Unassembled WGS sequence"/>
</dbReference>